<protein>
    <submittedName>
        <fullName evidence="2">Uncharacterized protein</fullName>
    </submittedName>
</protein>
<reference evidence="2" key="1">
    <citation type="journal article" date="2023" name="Mol. Phylogenet. Evol.">
        <title>Genome-scale phylogeny and comparative genomics of the fungal order Sordariales.</title>
        <authorList>
            <person name="Hensen N."/>
            <person name="Bonometti L."/>
            <person name="Westerberg I."/>
            <person name="Brannstrom I.O."/>
            <person name="Guillou S."/>
            <person name="Cros-Aarteil S."/>
            <person name="Calhoun S."/>
            <person name="Haridas S."/>
            <person name="Kuo A."/>
            <person name="Mondo S."/>
            <person name="Pangilinan J."/>
            <person name="Riley R."/>
            <person name="LaButti K."/>
            <person name="Andreopoulos B."/>
            <person name="Lipzen A."/>
            <person name="Chen C."/>
            <person name="Yan M."/>
            <person name="Daum C."/>
            <person name="Ng V."/>
            <person name="Clum A."/>
            <person name="Steindorff A."/>
            <person name="Ohm R.A."/>
            <person name="Martin F."/>
            <person name="Silar P."/>
            <person name="Natvig D.O."/>
            <person name="Lalanne C."/>
            <person name="Gautier V."/>
            <person name="Ament-Velasquez S.L."/>
            <person name="Kruys A."/>
            <person name="Hutchinson M.I."/>
            <person name="Powell A.J."/>
            <person name="Barry K."/>
            <person name="Miller A.N."/>
            <person name="Grigoriev I.V."/>
            <person name="Debuchy R."/>
            <person name="Gladieux P."/>
            <person name="Hiltunen Thoren M."/>
            <person name="Johannesson H."/>
        </authorList>
    </citation>
    <scope>NUCLEOTIDE SEQUENCE</scope>
    <source>
        <strain evidence="2">CBS 626.80</strain>
    </source>
</reference>
<feature type="transmembrane region" description="Helical" evidence="1">
    <location>
        <begin position="20"/>
        <end position="39"/>
    </location>
</feature>
<accession>A0AAN6NTX5</accession>
<gene>
    <name evidence="2" type="ORF">QBC32DRAFT_348254</name>
</gene>
<reference evidence="2" key="2">
    <citation type="submission" date="2023-06" db="EMBL/GenBank/DDBJ databases">
        <authorList>
            <consortium name="Lawrence Berkeley National Laboratory"/>
            <person name="Mondo S.J."/>
            <person name="Hensen N."/>
            <person name="Bonometti L."/>
            <person name="Westerberg I."/>
            <person name="Brannstrom I.O."/>
            <person name="Guillou S."/>
            <person name="Cros-Aarteil S."/>
            <person name="Calhoun S."/>
            <person name="Haridas S."/>
            <person name="Kuo A."/>
            <person name="Pangilinan J."/>
            <person name="Riley R."/>
            <person name="Labutti K."/>
            <person name="Andreopoulos B."/>
            <person name="Lipzen A."/>
            <person name="Chen C."/>
            <person name="Yanf M."/>
            <person name="Daum C."/>
            <person name="Ng V."/>
            <person name="Clum A."/>
            <person name="Steindorff A."/>
            <person name="Ohm R."/>
            <person name="Martin F."/>
            <person name="Silar P."/>
            <person name="Natvig D."/>
            <person name="Lalanne C."/>
            <person name="Gautier V."/>
            <person name="Ament-Velasquez S.L."/>
            <person name="Kruys A."/>
            <person name="Hutchinson M.I."/>
            <person name="Powell A.J."/>
            <person name="Barry K."/>
            <person name="Miller A.N."/>
            <person name="Grigoriev I.V."/>
            <person name="Debuchy R."/>
            <person name="Gladieux P."/>
            <person name="Thoren M.H."/>
            <person name="Johannesson H."/>
        </authorList>
    </citation>
    <scope>NUCLEOTIDE SEQUENCE</scope>
    <source>
        <strain evidence="2">CBS 626.80</strain>
    </source>
</reference>
<keyword evidence="3" id="KW-1185">Reference proteome</keyword>
<evidence type="ECO:0000313" key="2">
    <source>
        <dbReference type="EMBL" id="KAK3949782.1"/>
    </source>
</evidence>
<organism evidence="2 3">
    <name type="scientific">Pseudoneurospora amorphoporcata</name>
    <dbReference type="NCBI Taxonomy" id="241081"/>
    <lineage>
        <taxon>Eukaryota</taxon>
        <taxon>Fungi</taxon>
        <taxon>Dikarya</taxon>
        <taxon>Ascomycota</taxon>
        <taxon>Pezizomycotina</taxon>
        <taxon>Sordariomycetes</taxon>
        <taxon>Sordariomycetidae</taxon>
        <taxon>Sordariales</taxon>
        <taxon>Sordariaceae</taxon>
        <taxon>Pseudoneurospora</taxon>
    </lineage>
</organism>
<sequence>MLTQSRLITVSGTLVRTFTYSNFYFIFLSVVVTPCLSFSDGDTRLFPFQFRRQLVHPALLPTRPSHSLATIVYPPIHSYTIPTGYPILAEGAVYLRELISVMSLENRRGRHGGLGGCFAVVQDVSAVGGAGESRLDGLGQALLGE</sequence>
<keyword evidence="1" id="KW-0472">Membrane</keyword>
<dbReference type="AlphaFoldDB" id="A0AAN6NTX5"/>
<evidence type="ECO:0000313" key="3">
    <source>
        <dbReference type="Proteomes" id="UP001303222"/>
    </source>
</evidence>
<proteinExistence type="predicted"/>
<dbReference type="Proteomes" id="UP001303222">
    <property type="component" value="Unassembled WGS sequence"/>
</dbReference>
<dbReference type="EMBL" id="MU859201">
    <property type="protein sequence ID" value="KAK3949782.1"/>
    <property type="molecule type" value="Genomic_DNA"/>
</dbReference>
<name>A0AAN6NTX5_9PEZI</name>
<comment type="caution">
    <text evidence="2">The sequence shown here is derived from an EMBL/GenBank/DDBJ whole genome shotgun (WGS) entry which is preliminary data.</text>
</comment>
<keyword evidence="1" id="KW-1133">Transmembrane helix</keyword>
<evidence type="ECO:0000256" key="1">
    <source>
        <dbReference type="SAM" id="Phobius"/>
    </source>
</evidence>
<keyword evidence="1" id="KW-0812">Transmembrane</keyword>